<gene>
    <name evidence="1" type="ORF">D0962_15350</name>
</gene>
<dbReference type="AlphaFoldDB" id="A0A6M0S6P7"/>
<name>A0A6M0S6P7_9CYAN</name>
<sequence>MILMMQGAQRYILENKVPVPCSDENQWREFMRNKDNILIARDEIGPYTVVTVFLGFNHGTASKPKFFQTTCFGTDSARPKYSKDCSWAMLQHRGKIACAEGLIRFFKEKEAGIDRSFSCLDYEVHPPNEIHFILESEEAAKKAMPFNKKHWERRENRVIFCVTARIICDRNSDETY</sequence>
<evidence type="ECO:0000313" key="2">
    <source>
        <dbReference type="Proteomes" id="UP000473574"/>
    </source>
</evidence>
<dbReference type="EMBL" id="QZCE01000002">
    <property type="protein sequence ID" value="NEZ64149.1"/>
    <property type="molecule type" value="Genomic_DNA"/>
</dbReference>
<protein>
    <submittedName>
        <fullName evidence="1">Uncharacterized protein</fullName>
    </submittedName>
</protein>
<accession>A0A6M0S6P7</accession>
<proteinExistence type="predicted"/>
<evidence type="ECO:0000313" key="1">
    <source>
        <dbReference type="EMBL" id="NEZ64149.1"/>
    </source>
</evidence>
<dbReference type="RefSeq" id="WP_250564924.1">
    <property type="nucleotide sequence ID" value="NZ_QZCE01000002.1"/>
</dbReference>
<dbReference type="Proteomes" id="UP000473574">
    <property type="component" value="Unassembled WGS sequence"/>
</dbReference>
<comment type="caution">
    <text evidence="1">The sequence shown here is derived from an EMBL/GenBank/DDBJ whole genome shotgun (WGS) entry which is preliminary data.</text>
</comment>
<reference evidence="1 2" key="1">
    <citation type="journal article" date="2020" name="Microb. Ecol.">
        <title>Ecogenomics of the Marine Benthic Filamentous Cyanobacterium Adonisia.</title>
        <authorList>
            <person name="Walter J.M."/>
            <person name="Coutinho F.H."/>
            <person name="Leomil L."/>
            <person name="Hargreaves P.I."/>
            <person name="Campeao M.E."/>
            <person name="Vieira V.V."/>
            <person name="Silva B.S."/>
            <person name="Fistarol G.O."/>
            <person name="Salomon P.S."/>
            <person name="Sawabe T."/>
            <person name="Mino S."/>
            <person name="Hosokawa M."/>
            <person name="Miyashita H."/>
            <person name="Maruyama F."/>
            <person name="van Verk M.C."/>
            <person name="Dutilh B.E."/>
            <person name="Thompson C.C."/>
            <person name="Thompson F.L."/>
        </authorList>
    </citation>
    <scope>NUCLEOTIDE SEQUENCE [LARGE SCALE GENOMIC DNA]</scope>
    <source>
        <strain evidence="1 2">CCMR0082</strain>
    </source>
</reference>
<organism evidence="1 2">
    <name type="scientific">Adonisia turfae CCMR0082</name>
    <dbReference type="NCBI Taxonomy" id="2304604"/>
    <lineage>
        <taxon>Bacteria</taxon>
        <taxon>Bacillati</taxon>
        <taxon>Cyanobacteriota</taxon>
        <taxon>Adonisia</taxon>
        <taxon>Adonisia turfae</taxon>
    </lineage>
</organism>